<dbReference type="RefSeq" id="WP_009580274.1">
    <property type="nucleotide sequence ID" value="NZ_AMZN01000043.1"/>
</dbReference>
<dbReference type="Pfam" id="PF03781">
    <property type="entry name" value="FGE-sulfatase"/>
    <property type="match status" value="1"/>
</dbReference>
<dbReference type="STRING" id="1237149.C900_02937"/>
<feature type="chain" id="PRO_5003993481" description="Sulfatase-modifying factor enzyme-like domain-containing protein" evidence="1">
    <location>
        <begin position="20"/>
        <end position="492"/>
    </location>
</feature>
<sequence>MKNFFLTMLLLLACLLAQANNITVSNVSLTGQNTVSGYTLIQFDLSWENSWRLSTGPANWDAAWVFIKFRVGGGDWQHGSINYADGTAANDGHTEPVGCTISTPSDRVGTFIYRNTDGSGTANFTGIQLRWNYGDNGVADDDMVDVKVFAIEMVYVPQGSFYLGGAAGGTETNRFYGSGDPDQPYLVSGIGSITVGTGAGQLYYDDNGSGGDQTGPISLFFPKGYNAFYCMKYEVSQEQWIAYFNTLTSAQKQNFDITGASRKNSDSEVNGNGIAWTSGNATTTRADYPVNYVNFQYLHSYLDWAGLRPMTELEYEKACRGPLYPVIGEYAWGTSNLHATDYTIQNEGSSSSVITDMGELIGNAWYQSTSANGSGPTRCGIFAASSVNHTREETGGSYYGIMELTGNLFEFVVSIGSSGGRGFQGLHGNGVLAADGSGNISGLNEAAGNYGIRGGSFPYGVSGFSVAGRPFAITIGATTQSTFGIRGVRSGN</sequence>
<dbReference type="Gene3D" id="3.90.1580.10">
    <property type="entry name" value="paralog of FGE (formylglycine-generating enzyme)"/>
    <property type="match status" value="1"/>
</dbReference>
<evidence type="ECO:0000313" key="4">
    <source>
        <dbReference type="Proteomes" id="UP000011135"/>
    </source>
</evidence>
<dbReference type="AlphaFoldDB" id="L8JVR9"/>
<reference evidence="3 4" key="1">
    <citation type="submission" date="2012-12" db="EMBL/GenBank/DDBJ databases">
        <title>Genome assembly of Fulvivirga imtechensis AK7.</title>
        <authorList>
            <person name="Nupur N."/>
            <person name="Khatri I."/>
            <person name="Kumar R."/>
            <person name="Subramanian S."/>
            <person name="Pinnaka A."/>
        </authorList>
    </citation>
    <scope>NUCLEOTIDE SEQUENCE [LARGE SCALE GENOMIC DNA]</scope>
    <source>
        <strain evidence="3 4">AK7</strain>
    </source>
</reference>
<proteinExistence type="predicted"/>
<evidence type="ECO:0000313" key="3">
    <source>
        <dbReference type="EMBL" id="ELR71322.1"/>
    </source>
</evidence>
<name>L8JVR9_9BACT</name>
<evidence type="ECO:0000259" key="2">
    <source>
        <dbReference type="Pfam" id="PF03781"/>
    </source>
</evidence>
<dbReference type="OrthoDB" id="662753at2"/>
<feature type="signal peptide" evidence="1">
    <location>
        <begin position="1"/>
        <end position="19"/>
    </location>
</feature>
<feature type="domain" description="Sulfatase-modifying factor enzyme-like" evidence="2">
    <location>
        <begin position="226"/>
        <end position="417"/>
    </location>
</feature>
<protein>
    <recommendedName>
        <fullName evidence="2">Sulfatase-modifying factor enzyme-like domain-containing protein</fullName>
    </recommendedName>
</protein>
<dbReference type="InterPro" id="IPR016187">
    <property type="entry name" value="CTDL_fold"/>
</dbReference>
<dbReference type="SUPFAM" id="SSF56436">
    <property type="entry name" value="C-type lectin-like"/>
    <property type="match status" value="1"/>
</dbReference>
<dbReference type="InterPro" id="IPR005532">
    <property type="entry name" value="SUMF_dom"/>
</dbReference>
<evidence type="ECO:0000256" key="1">
    <source>
        <dbReference type="SAM" id="SignalP"/>
    </source>
</evidence>
<dbReference type="Proteomes" id="UP000011135">
    <property type="component" value="Unassembled WGS sequence"/>
</dbReference>
<gene>
    <name evidence="3" type="ORF">C900_02937</name>
</gene>
<dbReference type="InterPro" id="IPR042095">
    <property type="entry name" value="SUMF_sf"/>
</dbReference>
<comment type="caution">
    <text evidence="3">The sequence shown here is derived from an EMBL/GenBank/DDBJ whole genome shotgun (WGS) entry which is preliminary data.</text>
</comment>
<keyword evidence="4" id="KW-1185">Reference proteome</keyword>
<dbReference type="eggNOG" id="COG1262">
    <property type="taxonomic scope" value="Bacteria"/>
</dbReference>
<accession>L8JVR9</accession>
<dbReference type="EMBL" id="AMZN01000043">
    <property type="protein sequence ID" value="ELR71322.1"/>
    <property type="molecule type" value="Genomic_DNA"/>
</dbReference>
<keyword evidence="1" id="KW-0732">Signal</keyword>
<dbReference type="PATRIC" id="fig|1237149.3.peg.2693"/>
<organism evidence="3 4">
    <name type="scientific">Fulvivirga imtechensis AK7</name>
    <dbReference type="NCBI Taxonomy" id="1237149"/>
    <lineage>
        <taxon>Bacteria</taxon>
        <taxon>Pseudomonadati</taxon>
        <taxon>Bacteroidota</taxon>
        <taxon>Cytophagia</taxon>
        <taxon>Cytophagales</taxon>
        <taxon>Fulvivirgaceae</taxon>
        <taxon>Fulvivirga</taxon>
    </lineage>
</organism>